<evidence type="ECO:0000259" key="8">
    <source>
        <dbReference type="PROSITE" id="PS51029"/>
    </source>
</evidence>
<reference evidence="9" key="2">
    <citation type="journal article" date="2023" name="BMC Genomics">
        <title>Pest status, molecular evolution, and epigenetic factors derived from the genome assembly of Frankliniella fusca, a thysanopteran phytovirus vector.</title>
        <authorList>
            <person name="Catto M.A."/>
            <person name="Labadie P.E."/>
            <person name="Jacobson A.L."/>
            <person name="Kennedy G.G."/>
            <person name="Srinivasan R."/>
            <person name="Hunt B.G."/>
        </authorList>
    </citation>
    <scope>NUCLEOTIDE SEQUENCE</scope>
    <source>
        <strain evidence="9">PL_HMW_Pooled</strain>
    </source>
</reference>
<dbReference type="Gene3D" id="3.40.395.10">
    <property type="entry name" value="Adenoviral Proteinase, Chain A"/>
    <property type="match status" value="1"/>
</dbReference>
<dbReference type="InterPro" id="IPR038765">
    <property type="entry name" value="Papain-like_cys_pep_sf"/>
</dbReference>
<dbReference type="AlphaFoldDB" id="A0AAE1I2U0"/>
<dbReference type="InterPro" id="IPR003653">
    <property type="entry name" value="Peptidase_C48_C"/>
</dbReference>
<comment type="caution">
    <text evidence="9">The sequence shown here is derived from an EMBL/GenBank/DDBJ whole genome shotgun (WGS) entry which is preliminary data.</text>
</comment>
<protein>
    <submittedName>
        <fullName evidence="9">Sentrin-specific protease 1</fullName>
    </submittedName>
</protein>
<evidence type="ECO:0000256" key="4">
    <source>
        <dbReference type="ARBA" id="ARBA00022807"/>
    </source>
</evidence>
<dbReference type="GO" id="GO:0016929">
    <property type="term" value="F:deSUMOylase activity"/>
    <property type="evidence" value="ECO:0007669"/>
    <property type="project" value="TreeGrafter"/>
</dbReference>
<feature type="domain" description="Ubiquitin-like protease family profile" evidence="7">
    <location>
        <begin position="486"/>
        <end position="644"/>
    </location>
</feature>
<evidence type="ECO:0000256" key="5">
    <source>
        <dbReference type="SAM" id="MobiDB-lite"/>
    </source>
</evidence>
<dbReference type="Pfam" id="PF10545">
    <property type="entry name" value="MADF_DNA_bdg"/>
    <property type="match status" value="1"/>
</dbReference>
<feature type="compositionally biased region" description="Polar residues" evidence="5">
    <location>
        <begin position="298"/>
        <end position="310"/>
    </location>
</feature>
<evidence type="ECO:0000256" key="3">
    <source>
        <dbReference type="ARBA" id="ARBA00022801"/>
    </source>
</evidence>
<dbReference type="PROSITE" id="PS51029">
    <property type="entry name" value="MADF"/>
    <property type="match status" value="1"/>
</dbReference>
<keyword evidence="2 9" id="KW-0645">Protease</keyword>
<feature type="signal peptide" evidence="6">
    <location>
        <begin position="1"/>
        <end position="23"/>
    </location>
</feature>
<dbReference type="PANTHER" id="PTHR12606">
    <property type="entry name" value="SENTRIN/SUMO-SPECIFIC PROTEASE"/>
    <property type="match status" value="1"/>
</dbReference>
<dbReference type="InterPro" id="IPR006578">
    <property type="entry name" value="MADF-dom"/>
</dbReference>
<proteinExistence type="inferred from homology"/>
<dbReference type="GO" id="GO:0016926">
    <property type="term" value="P:protein desumoylation"/>
    <property type="evidence" value="ECO:0007669"/>
    <property type="project" value="TreeGrafter"/>
</dbReference>
<keyword evidence="10" id="KW-1185">Reference proteome</keyword>
<evidence type="ECO:0000259" key="7">
    <source>
        <dbReference type="PROSITE" id="PS50600"/>
    </source>
</evidence>
<feature type="domain" description="MADF" evidence="8">
    <location>
        <begin position="91"/>
        <end position="184"/>
    </location>
</feature>
<evidence type="ECO:0000313" key="9">
    <source>
        <dbReference type="EMBL" id="KAK3931993.1"/>
    </source>
</evidence>
<name>A0AAE1I2U0_9NEOP</name>
<feature type="compositionally biased region" description="Polar residues" evidence="5">
    <location>
        <begin position="324"/>
        <end position="334"/>
    </location>
</feature>
<dbReference type="Proteomes" id="UP001219518">
    <property type="component" value="Unassembled WGS sequence"/>
</dbReference>
<keyword evidence="3" id="KW-0378">Hydrolase</keyword>
<dbReference type="PROSITE" id="PS50600">
    <property type="entry name" value="ULP_PROTEASE"/>
    <property type="match status" value="1"/>
</dbReference>
<dbReference type="PANTHER" id="PTHR12606:SF141">
    <property type="entry name" value="GH15225P-RELATED"/>
    <property type="match status" value="1"/>
</dbReference>
<feature type="chain" id="PRO_5042032522" evidence="6">
    <location>
        <begin position="24"/>
        <end position="695"/>
    </location>
</feature>
<dbReference type="GO" id="GO:0005634">
    <property type="term" value="C:nucleus"/>
    <property type="evidence" value="ECO:0007669"/>
    <property type="project" value="TreeGrafter"/>
</dbReference>
<dbReference type="EMBL" id="JAHWGI010001434">
    <property type="protein sequence ID" value="KAK3931993.1"/>
    <property type="molecule type" value="Genomic_DNA"/>
</dbReference>
<evidence type="ECO:0000256" key="6">
    <source>
        <dbReference type="SAM" id="SignalP"/>
    </source>
</evidence>
<evidence type="ECO:0000256" key="1">
    <source>
        <dbReference type="ARBA" id="ARBA00005234"/>
    </source>
</evidence>
<accession>A0AAE1I2U0</accession>
<keyword evidence="6" id="KW-0732">Signal</keyword>
<evidence type="ECO:0000313" key="10">
    <source>
        <dbReference type="Proteomes" id="UP001219518"/>
    </source>
</evidence>
<reference evidence="9" key="1">
    <citation type="submission" date="2021-07" db="EMBL/GenBank/DDBJ databases">
        <authorList>
            <person name="Catto M.A."/>
            <person name="Jacobson A."/>
            <person name="Kennedy G."/>
            <person name="Labadie P."/>
            <person name="Hunt B.G."/>
            <person name="Srinivasan R."/>
        </authorList>
    </citation>
    <scope>NUCLEOTIDE SEQUENCE</scope>
    <source>
        <strain evidence="9">PL_HMW_Pooled</strain>
        <tissue evidence="9">Head</tissue>
    </source>
</reference>
<gene>
    <name evidence="9" type="ORF">KUF71_011321</name>
</gene>
<evidence type="ECO:0000256" key="2">
    <source>
        <dbReference type="ARBA" id="ARBA00022670"/>
    </source>
</evidence>
<organism evidence="9 10">
    <name type="scientific">Frankliniella fusca</name>
    <dbReference type="NCBI Taxonomy" id="407009"/>
    <lineage>
        <taxon>Eukaryota</taxon>
        <taxon>Metazoa</taxon>
        <taxon>Ecdysozoa</taxon>
        <taxon>Arthropoda</taxon>
        <taxon>Hexapoda</taxon>
        <taxon>Insecta</taxon>
        <taxon>Pterygota</taxon>
        <taxon>Neoptera</taxon>
        <taxon>Paraneoptera</taxon>
        <taxon>Thysanoptera</taxon>
        <taxon>Terebrantia</taxon>
        <taxon>Thripoidea</taxon>
        <taxon>Thripidae</taxon>
        <taxon>Frankliniella</taxon>
    </lineage>
</organism>
<dbReference type="SUPFAM" id="SSF54001">
    <property type="entry name" value="Cysteine proteinases"/>
    <property type="match status" value="1"/>
</dbReference>
<dbReference type="Pfam" id="PF02902">
    <property type="entry name" value="Peptidase_C48"/>
    <property type="match status" value="1"/>
</dbReference>
<comment type="similarity">
    <text evidence="1">Belongs to the peptidase C48 family.</text>
</comment>
<sequence>MSEGFTSFRAAVTSLSMVLEISAIVVCVSCGSGRLHHHRKLEGTVSYTMSDISYMSGVDRLDDTVDTDVSVTLRSSQRKRKRPKADLNSPGLIALVAAHPCIWDDEDEDHCDLNAVSQAWEIIAREFYDASAAECMALWKSILKGYNQNLKRHAKQLQGSGLPGKRQKPHIYANLLSFLKKVGNLEDEIVQGPSCLNHLKKQLHTSSPVMDRPNKENQVTPTFSAEISPLKRPASLLSPLRLYNHQTSDSGSLIHEESTLLGSNNIRCKFPFHKSKLIGENKLQLSRLPSIKEESENSRSLTSTNLNGDQALSRDKSKSPVVKKNTQNNGTKLSQAKLRDQKREDQLARIEAQVKKHLDSGKTDIKVKPSQIRKEEKNLNENEIVGKLLEEEDRFMYSVLSVLQPLRSLPLHKSRRVLMSIMKVVFDAEEEVEAAAKVMAQAAAQVNEDKDGWKLSRTISKEDQDLIDHFLEGSPIDKIPETLFNMTVLVMDLESLKPGELVNDVVINYYLALVSSESTRSIFALSTFFFLDLTEKGYECAKKHTQKKDFFNFDLVLVPIHKNMNYWVLAVIDMVERKIRYYDSMNGQYIHCPSILLKFLEQEYETRNNAKLEDFLWSAQHMEVPKQDNGCDCGVFVCKYAECEGRGVPCTFSQANMPTFRKEIMLSIIKGKIFSGLTVHVFLFCMLQQAYIINT</sequence>
<dbReference type="SMART" id="SM00595">
    <property type="entry name" value="MADF"/>
    <property type="match status" value="1"/>
</dbReference>
<keyword evidence="4" id="KW-0788">Thiol protease</keyword>
<dbReference type="GO" id="GO:0006508">
    <property type="term" value="P:proteolysis"/>
    <property type="evidence" value="ECO:0007669"/>
    <property type="project" value="UniProtKB-KW"/>
</dbReference>
<feature type="region of interest" description="Disordered" evidence="5">
    <location>
        <begin position="289"/>
        <end position="344"/>
    </location>
</feature>